<gene>
    <name evidence="1" type="ORF">METZ01_LOCUS85715</name>
</gene>
<dbReference type="AlphaFoldDB" id="A0A381UYQ9"/>
<organism evidence="1">
    <name type="scientific">marine metagenome</name>
    <dbReference type="NCBI Taxonomy" id="408172"/>
    <lineage>
        <taxon>unclassified sequences</taxon>
        <taxon>metagenomes</taxon>
        <taxon>ecological metagenomes</taxon>
    </lineage>
</organism>
<sequence length="23" mass="2635">MTQAKFSWNFVLTSSLCDNTLID</sequence>
<reference evidence="1" key="1">
    <citation type="submission" date="2018-05" db="EMBL/GenBank/DDBJ databases">
        <authorList>
            <person name="Lanie J.A."/>
            <person name="Ng W.-L."/>
            <person name="Kazmierczak K.M."/>
            <person name="Andrzejewski T.M."/>
            <person name="Davidsen T.M."/>
            <person name="Wayne K.J."/>
            <person name="Tettelin H."/>
            <person name="Glass J.I."/>
            <person name="Rusch D."/>
            <person name="Podicherti R."/>
            <person name="Tsui H.-C.T."/>
            <person name="Winkler M.E."/>
        </authorList>
    </citation>
    <scope>NUCLEOTIDE SEQUENCE</scope>
</reference>
<dbReference type="EMBL" id="UINC01007354">
    <property type="protein sequence ID" value="SVA32861.1"/>
    <property type="molecule type" value="Genomic_DNA"/>
</dbReference>
<name>A0A381UYQ9_9ZZZZ</name>
<evidence type="ECO:0000313" key="1">
    <source>
        <dbReference type="EMBL" id="SVA32861.1"/>
    </source>
</evidence>
<proteinExistence type="predicted"/>
<protein>
    <submittedName>
        <fullName evidence="1">Uncharacterized protein</fullName>
    </submittedName>
</protein>
<accession>A0A381UYQ9</accession>